<organism evidence="1 2">
    <name type="scientific">Eubacterium coprostanoligenes</name>
    <dbReference type="NCBI Taxonomy" id="290054"/>
    <lineage>
        <taxon>Bacteria</taxon>
        <taxon>Bacillati</taxon>
        <taxon>Bacillota</taxon>
        <taxon>Clostridia</taxon>
        <taxon>Eubacteriales</taxon>
        <taxon>Eubacteriaceae</taxon>
        <taxon>Eubacterium</taxon>
    </lineage>
</organism>
<dbReference type="AlphaFoldDB" id="A0A1T4JT57"/>
<dbReference type="OrthoDB" id="3191556at2"/>
<proteinExistence type="predicted"/>
<keyword evidence="2" id="KW-1185">Reference proteome</keyword>
<dbReference type="RefSeq" id="WP_078767588.1">
    <property type="nucleotide sequence ID" value="NZ_FUWW01000001.1"/>
</dbReference>
<name>A0A1T4JT57_9FIRM</name>
<sequence>MFDWDGDGNYGAFDAACDFEMFEAITGADEDEYDDSDFDDFSDGDELGLFREDFENDEEYEEAVAEARGAKTVNTVLEISFGNPREQWEHIKPEDFPNKRRYEAALTLAKGTWCFEDFKKRCIFIGEKADKILAANYCTYNRGFIYAQAIKDNFDLPCALPDEDEEREMDFCDIIAKIAKRDIPLAFKVWEWCLEQFAPYIEYCEYAAEEMSSDVLGKLFLFMDVENFQPALVRYMDAHRDFFEKVYSLAPEYIYDTPDLSATAIKEEHYDIAEAIFKKGIELANGDWQCICSLTYTAIDYLTDDIDLVAMEWFRDNLFPLIKAIPDGMVQDEIPGYEKTMSDFIYDIEKDNEKYAYTRRNSWRTTVPDGKEYGISPLEYDSEEEYMEALNEEKYGWREWQEPNDFGIDVNDFETEEEYWAAVEEEEEKREQERFEKELIEAAKDKKIYTYCGVSVPKSPRPLSYRTDDETISIGDTVIVPYGRDDREAEGTVVSVGQYLGISAPYPVEKTKMIIRKK</sequence>
<reference evidence="1 2" key="1">
    <citation type="submission" date="2017-02" db="EMBL/GenBank/DDBJ databases">
        <authorList>
            <person name="Peterson S.W."/>
        </authorList>
    </citation>
    <scope>NUCLEOTIDE SEQUENCE [LARGE SCALE GENOMIC DNA]</scope>
    <source>
        <strain evidence="1 2">ATCC 51222</strain>
    </source>
</reference>
<dbReference type="STRING" id="290054.SAMN02745114_00068"/>
<evidence type="ECO:0000313" key="1">
    <source>
        <dbReference type="EMBL" id="SJZ33390.1"/>
    </source>
</evidence>
<dbReference type="Proteomes" id="UP000190657">
    <property type="component" value="Unassembled WGS sequence"/>
</dbReference>
<gene>
    <name evidence="1" type="ORF">SAMN02745114_00068</name>
</gene>
<dbReference type="EMBL" id="FUWW01000001">
    <property type="protein sequence ID" value="SJZ33390.1"/>
    <property type="molecule type" value="Genomic_DNA"/>
</dbReference>
<evidence type="ECO:0000313" key="2">
    <source>
        <dbReference type="Proteomes" id="UP000190657"/>
    </source>
</evidence>
<accession>A0A1T4JT57</accession>
<protein>
    <submittedName>
        <fullName evidence="1">Uncharacterized protein</fullName>
    </submittedName>
</protein>